<evidence type="ECO:0000313" key="2">
    <source>
        <dbReference type="Proteomes" id="UP001148313"/>
    </source>
</evidence>
<organism evidence="1 2">
    <name type="scientific">Hoeflea poritis</name>
    <dbReference type="NCBI Taxonomy" id="2993659"/>
    <lineage>
        <taxon>Bacteria</taxon>
        <taxon>Pseudomonadati</taxon>
        <taxon>Pseudomonadota</taxon>
        <taxon>Alphaproteobacteria</taxon>
        <taxon>Hyphomicrobiales</taxon>
        <taxon>Rhizobiaceae</taxon>
        <taxon>Hoeflea</taxon>
    </lineage>
</organism>
<comment type="caution">
    <text evidence="1">The sequence shown here is derived from an EMBL/GenBank/DDBJ whole genome shotgun (WGS) entry which is preliminary data.</text>
</comment>
<evidence type="ECO:0000313" key="1">
    <source>
        <dbReference type="EMBL" id="MDA4845922.1"/>
    </source>
</evidence>
<protein>
    <submittedName>
        <fullName evidence="1">Uncharacterized protein</fullName>
    </submittedName>
</protein>
<proteinExistence type="predicted"/>
<keyword evidence="2" id="KW-1185">Reference proteome</keyword>
<name>A0ABT4VMK8_9HYPH</name>
<gene>
    <name evidence="1" type="ORF">OOZ53_11220</name>
</gene>
<reference evidence="1" key="1">
    <citation type="submission" date="2022-11" db="EMBL/GenBank/DDBJ databases">
        <title>Hoeflea poritis sp. nov., isolated from scleractinian coral Porites lutea.</title>
        <authorList>
            <person name="Zhang G."/>
            <person name="Wei Q."/>
            <person name="Cai L."/>
        </authorList>
    </citation>
    <scope>NUCLEOTIDE SEQUENCE</scope>
    <source>
        <strain evidence="1">E7-10</strain>
    </source>
</reference>
<dbReference type="EMBL" id="JAPJZH010000006">
    <property type="protein sequence ID" value="MDA4845922.1"/>
    <property type="molecule type" value="Genomic_DNA"/>
</dbReference>
<dbReference type="RefSeq" id="WP_271089629.1">
    <property type="nucleotide sequence ID" value="NZ_JAPJZH010000006.1"/>
</dbReference>
<accession>A0ABT4VMK8</accession>
<sequence length="123" mass="14226">MLSIQPADFTEESTHSSAADSACLVEALDRWGHWNIDRPPCDVTNCDEADRRLADDFRCLIGLTTNKQFHWIEKRLSSELMSGLSDEVRQAYTGVLLKWWFDIRNKKLTQKRARSRPFPKSVV</sequence>
<dbReference type="Proteomes" id="UP001148313">
    <property type="component" value="Unassembled WGS sequence"/>
</dbReference>